<protein>
    <submittedName>
        <fullName evidence="2">Uncharacterized protein</fullName>
    </submittedName>
</protein>
<keyword evidence="3" id="KW-1185">Reference proteome</keyword>
<reference evidence="2 3" key="1">
    <citation type="submission" date="2019-06" db="EMBL/GenBank/DDBJ databases">
        <title>Sorghum-associated microbial communities from plants grown in Nebraska, USA.</title>
        <authorList>
            <person name="Schachtman D."/>
        </authorList>
    </citation>
    <scope>NUCLEOTIDE SEQUENCE [LARGE SCALE GENOMIC DNA]</scope>
    <source>
        <strain evidence="2 3">2482</strain>
    </source>
</reference>
<sequence length="54" mass="6199">MEKQNKFPVPMNDMGEPTEMSPENESKAPMVEVNQPFDTQDPLEIRDRASVTVY</sequence>
<feature type="region of interest" description="Disordered" evidence="1">
    <location>
        <begin position="35"/>
        <end position="54"/>
    </location>
</feature>
<dbReference type="EMBL" id="VIVN01000009">
    <property type="protein sequence ID" value="TWD98715.1"/>
    <property type="molecule type" value="Genomic_DNA"/>
</dbReference>
<gene>
    <name evidence="2" type="ORF">FB550_109228</name>
</gene>
<name>A0A561D5I8_9BACI</name>
<dbReference type="AlphaFoldDB" id="A0A561D5I8"/>
<accession>A0A561D5I8</accession>
<evidence type="ECO:0000256" key="1">
    <source>
        <dbReference type="SAM" id="MobiDB-lite"/>
    </source>
</evidence>
<proteinExistence type="predicted"/>
<feature type="compositionally biased region" description="Basic and acidic residues" evidence="1">
    <location>
        <begin position="43"/>
        <end position="54"/>
    </location>
</feature>
<evidence type="ECO:0000313" key="3">
    <source>
        <dbReference type="Proteomes" id="UP000319671"/>
    </source>
</evidence>
<dbReference type="Proteomes" id="UP000319671">
    <property type="component" value="Unassembled WGS sequence"/>
</dbReference>
<comment type="caution">
    <text evidence="2">The sequence shown here is derived from an EMBL/GenBank/DDBJ whole genome shotgun (WGS) entry which is preliminary data.</text>
</comment>
<evidence type="ECO:0000313" key="2">
    <source>
        <dbReference type="EMBL" id="TWD98715.1"/>
    </source>
</evidence>
<dbReference type="RefSeq" id="WP_186446540.1">
    <property type="nucleotide sequence ID" value="NZ_VIVN01000009.1"/>
</dbReference>
<feature type="region of interest" description="Disordered" evidence="1">
    <location>
        <begin position="1"/>
        <end position="28"/>
    </location>
</feature>
<organism evidence="2 3">
    <name type="scientific">Neobacillus bataviensis</name>
    <dbReference type="NCBI Taxonomy" id="220685"/>
    <lineage>
        <taxon>Bacteria</taxon>
        <taxon>Bacillati</taxon>
        <taxon>Bacillota</taxon>
        <taxon>Bacilli</taxon>
        <taxon>Bacillales</taxon>
        <taxon>Bacillaceae</taxon>
        <taxon>Neobacillus</taxon>
    </lineage>
</organism>